<evidence type="ECO:0000256" key="1">
    <source>
        <dbReference type="SAM" id="Phobius"/>
    </source>
</evidence>
<proteinExistence type="predicted"/>
<feature type="transmembrane region" description="Helical" evidence="1">
    <location>
        <begin position="47"/>
        <end position="66"/>
    </location>
</feature>
<evidence type="ECO:0000313" key="3">
    <source>
        <dbReference type="Proteomes" id="UP000199343"/>
    </source>
</evidence>
<keyword evidence="1" id="KW-1133">Transmembrane helix</keyword>
<gene>
    <name evidence="2" type="ORF">GA0070608_4750</name>
</gene>
<evidence type="ECO:0000313" key="2">
    <source>
        <dbReference type="EMBL" id="SCL71773.1"/>
    </source>
</evidence>
<dbReference type="Proteomes" id="UP000199343">
    <property type="component" value="Unassembled WGS sequence"/>
</dbReference>
<name>A0A1C6VZL6_9ACTN</name>
<dbReference type="RefSeq" id="WP_091630664.1">
    <property type="nucleotide sequence ID" value="NZ_FMIC01000002.1"/>
</dbReference>
<dbReference type="EMBL" id="FMIC01000002">
    <property type="protein sequence ID" value="SCL71773.1"/>
    <property type="molecule type" value="Genomic_DNA"/>
</dbReference>
<dbReference type="AlphaFoldDB" id="A0A1C6VZL6"/>
<dbReference type="STRING" id="47871.GA0070608_4750"/>
<keyword evidence="1" id="KW-0812">Transmembrane</keyword>
<reference evidence="3" key="1">
    <citation type="submission" date="2016-06" db="EMBL/GenBank/DDBJ databases">
        <authorList>
            <person name="Varghese N."/>
            <person name="Submissions Spin"/>
        </authorList>
    </citation>
    <scope>NUCLEOTIDE SEQUENCE [LARGE SCALE GENOMIC DNA]</scope>
    <source>
        <strain evidence="3">DSM 43363</strain>
    </source>
</reference>
<protein>
    <submittedName>
        <fullName evidence="2">Uncharacterized protein</fullName>
    </submittedName>
</protein>
<sequence>MPSAPAGEGWGRRLGRESVDAGGISIAIFLGSVGAAAGYVASSAADVAAATGAITFIVVYLVRLLLASAFGDRSDHP</sequence>
<organism evidence="2 3">
    <name type="scientific">Micromonospora peucetia</name>
    <dbReference type="NCBI Taxonomy" id="47871"/>
    <lineage>
        <taxon>Bacteria</taxon>
        <taxon>Bacillati</taxon>
        <taxon>Actinomycetota</taxon>
        <taxon>Actinomycetes</taxon>
        <taxon>Micromonosporales</taxon>
        <taxon>Micromonosporaceae</taxon>
        <taxon>Micromonospora</taxon>
    </lineage>
</organism>
<feature type="transmembrane region" description="Helical" evidence="1">
    <location>
        <begin position="21"/>
        <end position="41"/>
    </location>
</feature>
<accession>A0A1C6VZL6</accession>
<keyword evidence="1" id="KW-0472">Membrane</keyword>